<dbReference type="EMBL" id="LVYK01000049">
    <property type="protein sequence ID" value="RAS74460.1"/>
    <property type="molecule type" value="Genomic_DNA"/>
</dbReference>
<dbReference type="InterPro" id="IPR003848">
    <property type="entry name" value="DUF218"/>
</dbReference>
<dbReference type="InterPro" id="IPR051599">
    <property type="entry name" value="Cell_Envelope_Assoc"/>
</dbReference>
<dbReference type="GO" id="GO:0005886">
    <property type="term" value="C:plasma membrane"/>
    <property type="evidence" value="ECO:0007669"/>
    <property type="project" value="TreeGrafter"/>
</dbReference>
<feature type="domain" description="DUF218" evidence="1">
    <location>
        <begin position="41"/>
        <end position="142"/>
    </location>
</feature>
<comment type="caution">
    <text evidence="2">The sequence shown here is derived from an EMBL/GenBank/DDBJ whole genome shotgun (WGS) entry which is preliminary data.</text>
</comment>
<sequence>MQKNKRKKITFSILLLLGLGIIFFILAGKALVVDEKPVKSDVIIVLSGDGDRIEKGIELYKKGYASHLILSNGKENNFYNQAKDSGIPVHSIILENYATSTTENAEFTKKLMIKYNFQSAIVVSSNYHMKRVEKNFDKEFKDTEIQLTYCSSGSHYYNPKKWWETALNRKVTYTEYVKLVGNYFGFNGKKSKELLKEFI</sequence>
<organism evidence="2 3">
    <name type="scientific">Priestia endophytica</name>
    <dbReference type="NCBI Taxonomy" id="135735"/>
    <lineage>
        <taxon>Bacteria</taxon>
        <taxon>Bacillati</taxon>
        <taxon>Bacillota</taxon>
        <taxon>Bacilli</taxon>
        <taxon>Bacillales</taxon>
        <taxon>Bacillaceae</taxon>
        <taxon>Priestia</taxon>
    </lineage>
</organism>
<name>A0AAX1Q8W1_9BACI</name>
<dbReference type="RefSeq" id="WP_113765899.1">
    <property type="nucleotide sequence ID" value="NZ_LVYK01000049.1"/>
</dbReference>
<dbReference type="InterPro" id="IPR014729">
    <property type="entry name" value="Rossmann-like_a/b/a_fold"/>
</dbReference>
<dbReference type="GO" id="GO:0000270">
    <property type="term" value="P:peptidoglycan metabolic process"/>
    <property type="evidence" value="ECO:0007669"/>
    <property type="project" value="TreeGrafter"/>
</dbReference>
<proteinExistence type="predicted"/>
<evidence type="ECO:0000313" key="3">
    <source>
        <dbReference type="Proteomes" id="UP000250174"/>
    </source>
</evidence>
<evidence type="ECO:0000313" key="2">
    <source>
        <dbReference type="EMBL" id="RAS74460.1"/>
    </source>
</evidence>
<dbReference type="AlphaFoldDB" id="A0AAX1Q8W1"/>
<dbReference type="Gene3D" id="3.40.50.620">
    <property type="entry name" value="HUPs"/>
    <property type="match status" value="1"/>
</dbReference>
<reference evidence="2 3" key="1">
    <citation type="submission" date="2016-03" db="EMBL/GenBank/DDBJ databases">
        <title>Comparison of Bacillus endophyticus and B. anthracis characteristics using whole genome sequence analysis and microbiological techniques.</title>
        <authorList>
            <person name="Lekota K.E."/>
            <person name="Mafofo J."/>
            <person name="Rees J."/>
            <person name="Muchadeyi F.C."/>
            <person name="Madoroba E."/>
            <person name="Van Heerden H."/>
        </authorList>
    </citation>
    <scope>NUCLEOTIDE SEQUENCE [LARGE SCALE GENOMIC DNA]</scope>
    <source>
        <strain evidence="2 3">3631_10C</strain>
    </source>
</reference>
<dbReference type="CDD" id="cd06259">
    <property type="entry name" value="YdcF-like"/>
    <property type="match status" value="1"/>
</dbReference>
<protein>
    <recommendedName>
        <fullName evidence="1">DUF218 domain-containing protein</fullName>
    </recommendedName>
</protein>
<evidence type="ECO:0000259" key="1">
    <source>
        <dbReference type="Pfam" id="PF02698"/>
    </source>
</evidence>
<dbReference type="PANTHER" id="PTHR30336">
    <property type="entry name" value="INNER MEMBRANE PROTEIN, PROBABLE PERMEASE"/>
    <property type="match status" value="1"/>
</dbReference>
<gene>
    <name evidence="2" type="ORF">A3864_18595</name>
</gene>
<dbReference type="Pfam" id="PF02698">
    <property type="entry name" value="DUF218"/>
    <property type="match status" value="1"/>
</dbReference>
<accession>A0AAX1Q8W1</accession>
<dbReference type="Proteomes" id="UP000250174">
    <property type="component" value="Unassembled WGS sequence"/>
</dbReference>
<dbReference type="PANTHER" id="PTHR30336:SF4">
    <property type="entry name" value="ENVELOPE BIOGENESIS FACTOR ELYC"/>
    <property type="match status" value="1"/>
</dbReference>
<dbReference type="GO" id="GO:0043164">
    <property type="term" value="P:Gram-negative-bacterium-type cell wall biogenesis"/>
    <property type="evidence" value="ECO:0007669"/>
    <property type="project" value="TreeGrafter"/>
</dbReference>